<proteinExistence type="predicted"/>
<dbReference type="EMBL" id="BLLS01000019">
    <property type="protein sequence ID" value="GFH85743.1"/>
    <property type="molecule type" value="Genomic_DNA"/>
</dbReference>
<feature type="transmembrane region" description="Helical" evidence="1">
    <location>
        <begin position="44"/>
        <end position="67"/>
    </location>
</feature>
<sequence>MTVMKIRRCKYGGGAEECMYEFMPFMSFLDKMAGIEEEMAENRAIYYLFIIGVRSFFITFVLMNCIFCY</sequence>
<name>A0A7J0A024_9BACE</name>
<protein>
    <submittedName>
        <fullName evidence="2">Uncharacterized protein</fullName>
    </submittedName>
</protein>
<keyword evidence="1" id="KW-0472">Membrane</keyword>
<dbReference type="Proteomes" id="UP000491181">
    <property type="component" value="Unassembled WGS sequence"/>
</dbReference>
<evidence type="ECO:0000256" key="1">
    <source>
        <dbReference type="SAM" id="Phobius"/>
    </source>
</evidence>
<evidence type="ECO:0000313" key="3">
    <source>
        <dbReference type="Proteomes" id="UP000491181"/>
    </source>
</evidence>
<comment type="caution">
    <text evidence="2">The sequence shown here is derived from an EMBL/GenBank/DDBJ whole genome shotgun (WGS) entry which is preliminary data.</text>
</comment>
<organism evidence="2 3">
    <name type="scientific">Bacteroides acidifaciens</name>
    <dbReference type="NCBI Taxonomy" id="85831"/>
    <lineage>
        <taxon>Bacteria</taxon>
        <taxon>Pseudomonadati</taxon>
        <taxon>Bacteroidota</taxon>
        <taxon>Bacteroidia</taxon>
        <taxon>Bacteroidales</taxon>
        <taxon>Bacteroidaceae</taxon>
        <taxon>Bacteroides</taxon>
    </lineage>
</organism>
<keyword evidence="1" id="KW-1133">Transmembrane helix</keyword>
<dbReference type="AlphaFoldDB" id="A0A7J0A024"/>
<keyword evidence="1" id="KW-0812">Transmembrane</keyword>
<reference evidence="2 3" key="1">
    <citation type="journal article" date="2020" name="Microbiome">
        <title>Single-cell genomics of uncultured bacteria reveals dietary fiber responders in the mouse gut microbiota.</title>
        <authorList>
            <person name="Chijiiwa R."/>
            <person name="Hosokawa M."/>
            <person name="Kogawa M."/>
            <person name="Nishikawa Y."/>
            <person name="Ide K."/>
            <person name="Sakanashi C."/>
            <person name="Takahashi K."/>
            <person name="Takeyama H."/>
        </authorList>
    </citation>
    <scope>NUCLEOTIDE SEQUENCE [LARGE SCALE GENOMIC DNA]</scope>
    <source>
        <strain evidence="2">IMSAGC_001</strain>
    </source>
</reference>
<accession>A0A7J0A024</accession>
<gene>
    <name evidence="2" type="ORF">IMSAGC001_01147</name>
</gene>
<evidence type="ECO:0000313" key="2">
    <source>
        <dbReference type="EMBL" id="GFH85743.1"/>
    </source>
</evidence>